<sequence precursor="true">MTRTATALLAAVLTALPAAAQEKAPPRPLRVLFVGNSQVYYNDLPRMVELLAASAPADRPRVTADRAVAGGASLESHWNKGDGKGTARARIAEGKWDFVVLQDIYTIQPDSFEKHARLFTALVRQYGGKAVLLATASVSSRYPQGFRDLHDPQAKAAADLKVPLAAAGKAWLTYWGAEPTADERLALYDPDKAHPGKAGSYLYACTLYAALTGLTPVGLTARVQKEGEDTVPPALARRMQEAAWAVHREISPGAGSVGKP</sequence>
<dbReference type="RefSeq" id="WP_145243794.1">
    <property type="nucleotide sequence ID" value="NZ_CP036273.1"/>
</dbReference>
<dbReference type="EMBL" id="CP036273">
    <property type="protein sequence ID" value="QDU23561.1"/>
    <property type="molecule type" value="Genomic_DNA"/>
</dbReference>
<evidence type="ECO:0000313" key="2">
    <source>
        <dbReference type="EMBL" id="QDU23561.1"/>
    </source>
</evidence>
<evidence type="ECO:0008006" key="4">
    <source>
        <dbReference type="Google" id="ProtNLM"/>
    </source>
</evidence>
<dbReference type="InterPro" id="IPR036514">
    <property type="entry name" value="SGNH_hydro_sf"/>
</dbReference>
<keyword evidence="1" id="KW-0732">Signal</keyword>
<dbReference type="Gene3D" id="3.40.50.1110">
    <property type="entry name" value="SGNH hydrolase"/>
    <property type="match status" value="1"/>
</dbReference>
<dbReference type="AlphaFoldDB" id="A0A517Y1B7"/>
<dbReference type="Proteomes" id="UP000319576">
    <property type="component" value="Chromosome"/>
</dbReference>
<evidence type="ECO:0000256" key="1">
    <source>
        <dbReference type="SAM" id="SignalP"/>
    </source>
</evidence>
<proteinExistence type="predicted"/>
<protein>
    <recommendedName>
        <fullName evidence="4">SGNH/GDSL hydrolase family protein</fullName>
    </recommendedName>
</protein>
<keyword evidence="3" id="KW-1185">Reference proteome</keyword>
<feature type="signal peptide" evidence="1">
    <location>
        <begin position="1"/>
        <end position="20"/>
    </location>
</feature>
<dbReference type="OrthoDB" id="7443339at2"/>
<name>A0A517Y1B7_9BACT</name>
<dbReference type="SUPFAM" id="SSF52266">
    <property type="entry name" value="SGNH hydrolase"/>
    <property type="match status" value="1"/>
</dbReference>
<accession>A0A517Y1B7</accession>
<evidence type="ECO:0000313" key="3">
    <source>
        <dbReference type="Proteomes" id="UP000319576"/>
    </source>
</evidence>
<organism evidence="2 3">
    <name type="scientific">Urbifossiella limnaea</name>
    <dbReference type="NCBI Taxonomy" id="2528023"/>
    <lineage>
        <taxon>Bacteria</taxon>
        <taxon>Pseudomonadati</taxon>
        <taxon>Planctomycetota</taxon>
        <taxon>Planctomycetia</taxon>
        <taxon>Gemmatales</taxon>
        <taxon>Gemmataceae</taxon>
        <taxon>Urbifossiella</taxon>
    </lineage>
</organism>
<dbReference type="GO" id="GO:0016788">
    <property type="term" value="F:hydrolase activity, acting on ester bonds"/>
    <property type="evidence" value="ECO:0007669"/>
    <property type="project" value="UniProtKB-ARBA"/>
</dbReference>
<reference evidence="2 3" key="1">
    <citation type="submission" date="2019-02" db="EMBL/GenBank/DDBJ databases">
        <title>Deep-cultivation of Planctomycetes and their phenomic and genomic characterization uncovers novel biology.</title>
        <authorList>
            <person name="Wiegand S."/>
            <person name="Jogler M."/>
            <person name="Boedeker C."/>
            <person name="Pinto D."/>
            <person name="Vollmers J."/>
            <person name="Rivas-Marin E."/>
            <person name="Kohn T."/>
            <person name="Peeters S.H."/>
            <person name="Heuer A."/>
            <person name="Rast P."/>
            <person name="Oberbeckmann S."/>
            <person name="Bunk B."/>
            <person name="Jeske O."/>
            <person name="Meyerdierks A."/>
            <person name="Storesund J.E."/>
            <person name="Kallscheuer N."/>
            <person name="Luecker S."/>
            <person name="Lage O.M."/>
            <person name="Pohl T."/>
            <person name="Merkel B.J."/>
            <person name="Hornburger P."/>
            <person name="Mueller R.-W."/>
            <person name="Bruemmer F."/>
            <person name="Labrenz M."/>
            <person name="Spormann A.M."/>
            <person name="Op den Camp H."/>
            <person name="Overmann J."/>
            <person name="Amann R."/>
            <person name="Jetten M.S.M."/>
            <person name="Mascher T."/>
            <person name="Medema M.H."/>
            <person name="Devos D.P."/>
            <person name="Kaster A.-K."/>
            <person name="Ovreas L."/>
            <person name="Rohde M."/>
            <person name="Galperin M.Y."/>
            <person name="Jogler C."/>
        </authorList>
    </citation>
    <scope>NUCLEOTIDE SEQUENCE [LARGE SCALE GENOMIC DNA]</scope>
    <source>
        <strain evidence="2 3">ETA_A1</strain>
    </source>
</reference>
<feature type="chain" id="PRO_5021863182" description="SGNH/GDSL hydrolase family protein" evidence="1">
    <location>
        <begin position="21"/>
        <end position="260"/>
    </location>
</feature>
<gene>
    <name evidence="2" type="ORF">ETAA1_55620</name>
</gene>
<dbReference type="KEGG" id="uli:ETAA1_55620"/>